<evidence type="ECO:0000256" key="6">
    <source>
        <dbReference type="ARBA" id="ARBA00035107"/>
    </source>
</evidence>
<evidence type="ECO:0000256" key="1">
    <source>
        <dbReference type="ARBA" id="ARBA00009802"/>
    </source>
</evidence>
<proteinExistence type="inferred from homology"/>
<dbReference type="AlphaFoldDB" id="A0A9W4ISV8"/>
<gene>
    <name evidence="9" type="ORF">PSALAMII_LOCUS3338</name>
</gene>
<dbReference type="InterPro" id="IPR013729">
    <property type="entry name" value="MBF1_N"/>
</dbReference>
<evidence type="ECO:0000256" key="3">
    <source>
        <dbReference type="ARBA" id="ARBA00023015"/>
    </source>
</evidence>
<feature type="compositionally biased region" description="Polar residues" evidence="7">
    <location>
        <begin position="1"/>
        <end position="10"/>
    </location>
</feature>
<evidence type="ECO:0000313" key="10">
    <source>
        <dbReference type="Proteomes" id="UP001152649"/>
    </source>
</evidence>
<evidence type="ECO:0000256" key="5">
    <source>
        <dbReference type="ARBA" id="ARBA00023163"/>
    </source>
</evidence>
<dbReference type="SUPFAM" id="SSF47413">
    <property type="entry name" value="lambda repressor-like DNA-binding domains"/>
    <property type="match status" value="1"/>
</dbReference>
<feature type="domain" description="HTH cro/C1-type" evidence="8">
    <location>
        <begin position="87"/>
        <end position="120"/>
    </location>
</feature>
<evidence type="ECO:0000313" key="9">
    <source>
        <dbReference type="EMBL" id="CAG8354557.1"/>
    </source>
</evidence>
<dbReference type="GO" id="GO:0005634">
    <property type="term" value="C:nucleus"/>
    <property type="evidence" value="ECO:0007669"/>
    <property type="project" value="TreeGrafter"/>
</dbReference>
<reference evidence="9" key="1">
    <citation type="submission" date="2021-07" db="EMBL/GenBank/DDBJ databases">
        <authorList>
            <person name="Branca A.L. A."/>
        </authorList>
    </citation>
    <scope>NUCLEOTIDE SEQUENCE</scope>
</reference>
<name>A0A9W4ISV8_9EURO</name>
<comment type="caution">
    <text evidence="9">The sequence shown here is derived from an EMBL/GenBank/DDBJ whole genome shotgun (WGS) entry which is preliminary data.</text>
</comment>
<dbReference type="PANTHER" id="PTHR10245:SF15">
    <property type="entry name" value="ENDOTHELIAL DIFFERENTIATION-RELATED FACTOR 1"/>
    <property type="match status" value="1"/>
</dbReference>
<evidence type="ECO:0000259" key="8">
    <source>
        <dbReference type="PROSITE" id="PS50943"/>
    </source>
</evidence>
<feature type="region of interest" description="Disordered" evidence="7">
    <location>
        <begin position="1"/>
        <end position="37"/>
    </location>
</feature>
<evidence type="ECO:0000256" key="7">
    <source>
        <dbReference type="SAM" id="MobiDB-lite"/>
    </source>
</evidence>
<accession>A0A9W4ISV8</accession>
<dbReference type="CDD" id="cd00093">
    <property type="entry name" value="HTH_XRE"/>
    <property type="match status" value="1"/>
</dbReference>
<evidence type="ECO:0000256" key="4">
    <source>
        <dbReference type="ARBA" id="ARBA00023125"/>
    </source>
</evidence>
<keyword evidence="5" id="KW-0804">Transcription</keyword>
<evidence type="ECO:0000256" key="2">
    <source>
        <dbReference type="ARBA" id="ARBA00014317"/>
    </source>
</evidence>
<keyword evidence="3" id="KW-0805">Transcription regulation</keyword>
<dbReference type="Proteomes" id="UP001152649">
    <property type="component" value="Unassembled WGS sequence"/>
</dbReference>
<dbReference type="InterPro" id="IPR001387">
    <property type="entry name" value="Cro/C1-type_HTH"/>
</dbReference>
<dbReference type="Pfam" id="PF01381">
    <property type="entry name" value="HTH_3"/>
    <property type="match status" value="1"/>
</dbReference>
<keyword evidence="4" id="KW-0238">DNA-binding</keyword>
<keyword evidence="10" id="KW-1185">Reference proteome</keyword>
<organism evidence="9 10">
    <name type="scientific">Penicillium salamii</name>
    <dbReference type="NCBI Taxonomy" id="1612424"/>
    <lineage>
        <taxon>Eukaryota</taxon>
        <taxon>Fungi</taxon>
        <taxon>Dikarya</taxon>
        <taxon>Ascomycota</taxon>
        <taxon>Pezizomycotina</taxon>
        <taxon>Eurotiomycetes</taxon>
        <taxon>Eurotiomycetidae</taxon>
        <taxon>Eurotiales</taxon>
        <taxon>Aspergillaceae</taxon>
        <taxon>Penicillium</taxon>
    </lineage>
</organism>
<dbReference type="OrthoDB" id="10253401at2759"/>
<dbReference type="Gene3D" id="1.10.260.40">
    <property type="entry name" value="lambda repressor-like DNA-binding domains"/>
    <property type="match status" value="1"/>
</dbReference>
<dbReference type="GO" id="GO:0003677">
    <property type="term" value="F:DNA binding"/>
    <property type="evidence" value="ECO:0007669"/>
    <property type="project" value="UniProtKB-KW"/>
</dbReference>
<sequence length="149" mass="15814">MSDWETTTVIGNRRTGAGAPQHSQTLRGNSAINAAKRTGGVTAEKKYTTGNLAAKAGQPEGQLMTKVDRSDDIVKPKYIESHIVENVKRARAAKNMSQKQVAAAASIPVGVYAEIENGKAMAKDANPALNQLQKVLGYGLRKKQAPGGK</sequence>
<protein>
    <recommendedName>
        <fullName evidence="2">Multiprotein-bridging factor 1</fullName>
    </recommendedName>
</protein>
<dbReference type="EMBL" id="CAJVPG010000111">
    <property type="protein sequence ID" value="CAG8354557.1"/>
    <property type="molecule type" value="Genomic_DNA"/>
</dbReference>
<comment type="function">
    <text evidence="6">Transcriptional coactivator that stimulates GCN4-dependent transcriptional activity by bridging the DNA-binding region of GCN4 and TBP (SPT15), thereby recruiting TBP to GCN4-bound promoters. Involved in induction of the ribosome quality control (RQC) pathway; a pathway that degrades nascent peptide chains during problematic translation. Required to prevent stalled ribosomes from frameshifting.</text>
</comment>
<dbReference type="InterPro" id="IPR010982">
    <property type="entry name" value="Lambda_DNA-bd_dom_sf"/>
</dbReference>
<dbReference type="PANTHER" id="PTHR10245">
    <property type="entry name" value="ENDOTHELIAL DIFFERENTIATION-RELATED FACTOR 1 MULTIPROTEIN BRIDGING FACTOR 1"/>
    <property type="match status" value="1"/>
</dbReference>
<comment type="similarity">
    <text evidence="1">Belongs to the MBF1 family.</text>
</comment>
<feature type="compositionally biased region" description="Polar residues" evidence="7">
    <location>
        <begin position="21"/>
        <end position="32"/>
    </location>
</feature>
<dbReference type="PROSITE" id="PS50943">
    <property type="entry name" value="HTH_CROC1"/>
    <property type="match status" value="1"/>
</dbReference>
<dbReference type="Pfam" id="PF08523">
    <property type="entry name" value="MBF1"/>
    <property type="match status" value="1"/>
</dbReference>
<dbReference type="SMART" id="SM00530">
    <property type="entry name" value="HTH_XRE"/>
    <property type="match status" value="1"/>
</dbReference>